<evidence type="ECO:0000313" key="8">
    <source>
        <dbReference type="Proteomes" id="UP001498398"/>
    </source>
</evidence>
<dbReference type="InterPro" id="IPR002893">
    <property type="entry name" value="Znf_MYND"/>
</dbReference>
<gene>
    <name evidence="7" type="ORF">VKT23_013750</name>
    <name evidence="6" type="ORF">VKT23_014325</name>
</gene>
<keyword evidence="8" id="KW-1185">Reference proteome</keyword>
<accession>A0ABR1J1D0</accession>
<comment type="caution">
    <text evidence="6">The sequence shown here is derived from an EMBL/GenBank/DDBJ whole genome shotgun (WGS) entry which is preliminary data.</text>
</comment>
<reference evidence="6 8" key="1">
    <citation type="submission" date="2024-01" db="EMBL/GenBank/DDBJ databases">
        <title>A draft genome for the cacao thread blight pathogen Marasmiellus scandens.</title>
        <authorList>
            <person name="Baruah I.K."/>
            <person name="Leung J."/>
            <person name="Bukari Y."/>
            <person name="Amoako-Attah I."/>
            <person name="Meinhardt L.W."/>
            <person name="Bailey B.A."/>
            <person name="Cohen S.P."/>
        </authorList>
    </citation>
    <scope>NUCLEOTIDE SEQUENCE [LARGE SCALE GENOMIC DNA]</scope>
    <source>
        <strain evidence="6 8">GH-19</strain>
    </source>
</reference>
<feature type="domain" description="MYND-type" evidence="5">
    <location>
        <begin position="286"/>
        <end position="336"/>
    </location>
</feature>
<evidence type="ECO:0000256" key="3">
    <source>
        <dbReference type="ARBA" id="ARBA00022833"/>
    </source>
</evidence>
<dbReference type="EMBL" id="JBANRG010000042">
    <property type="protein sequence ID" value="KAK7447113.1"/>
    <property type="molecule type" value="Genomic_DNA"/>
</dbReference>
<evidence type="ECO:0000313" key="7">
    <source>
        <dbReference type="EMBL" id="KAK7448489.1"/>
    </source>
</evidence>
<dbReference type="Pfam" id="PF01753">
    <property type="entry name" value="zf-MYND"/>
    <property type="match status" value="1"/>
</dbReference>
<evidence type="ECO:0000256" key="4">
    <source>
        <dbReference type="PROSITE-ProRule" id="PRU00134"/>
    </source>
</evidence>
<evidence type="ECO:0000313" key="6">
    <source>
        <dbReference type="EMBL" id="KAK7447113.1"/>
    </source>
</evidence>
<dbReference type="PROSITE" id="PS50865">
    <property type="entry name" value="ZF_MYND_2"/>
    <property type="match status" value="1"/>
</dbReference>
<dbReference type="Gene3D" id="6.10.140.2220">
    <property type="match status" value="1"/>
</dbReference>
<dbReference type="EMBL" id="JBANRG010000038">
    <property type="protein sequence ID" value="KAK7448489.1"/>
    <property type="molecule type" value="Genomic_DNA"/>
</dbReference>
<protein>
    <recommendedName>
        <fullName evidence="5">MYND-type domain-containing protein</fullName>
    </recommendedName>
</protein>
<dbReference type="SUPFAM" id="SSF144232">
    <property type="entry name" value="HIT/MYND zinc finger-like"/>
    <property type="match status" value="1"/>
</dbReference>
<proteinExistence type="predicted"/>
<evidence type="ECO:0000256" key="2">
    <source>
        <dbReference type="ARBA" id="ARBA00022771"/>
    </source>
</evidence>
<evidence type="ECO:0000256" key="1">
    <source>
        <dbReference type="ARBA" id="ARBA00022723"/>
    </source>
</evidence>
<sequence length="466" mass="53976">MDVIMEVKPKLHRRNKISYKEDRVAWNQAWERQIDDFWGTDQTFKVTPDAIRRIDRCGHLLDWVPEALYDGIMNDSSLQTCQVMRYQTCVLQRDLSKKAALRFALQDFENRWQKLDPKEREKWILEGLVRACDAQVVGEHWRRFCPEMTIARMNYQSGKGYLDLLAYLVGKDDQIPEDVRMVPNPVWDLLNTSKRTSLLPGQRVMQRANDVQRTTFLTYFVWNLLLAFYGEIELSVHSKLKDTCSKDEQVQSAFEKIRSAGGWMAQGLKESAKATKDYNRNAIRTCIWCGRGPHQGVTNVLACQKCKDMGRYVYYCSRECQVKDWKQGKPPHKAICGNTEALAASCLGDLPSSNKSESKWGTPEPGFTRSPYLLYQLEVLTGNAHYDYLLVRPEPKYKSDRVVMFPDPTLKKLFLDNLRIAACKFAPREVHVMYQMLLPWALMNEGVGKDGLKSQLKREYGVDIRL</sequence>
<keyword evidence="2 4" id="KW-0863">Zinc-finger</keyword>
<dbReference type="Proteomes" id="UP001498398">
    <property type="component" value="Unassembled WGS sequence"/>
</dbReference>
<keyword evidence="3" id="KW-0862">Zinc</keyword>
<organism evidence="6 8">
    <name type="scientific">Marasmiellus scandens</name>
    <dbReference type="NCBI Taxonomy" id="2682957"/>
    <lineage>
        <taxon>Eukaryota</taxon>
        <taxon>Fungi</taxon>
        <taxon>Dikarya</taxon>
        <taxon>Basidiomycota</taxon>
        <taxon>Agaricomycotina</taxon>
        <taxon>Agaricomycetes</taxon>
        <taxon>Agaricomycetidae</taxon>
        <taxon>Agaricales</taxon>
        <taxon>Marasmiineae</taxon>
        <taxon>Omphalotaceae</taxon>
        <taxon>Marasmiellus</taxon>
    </lineage>
</organism>
<keyword evidence="1" id="KW-0479">Metal-binding</keyword>
<evidence type="ECO:0000259" key="5">
    <source>
        <dbReference type="PROSITE" id="PS50865"/>
    </source>
</evidence>
<name>A0ABR1J1D0_9AGAR</name>